<keyword evidence="2 11" id="KW-0723">Serine/threonine-protein kinase</keyword>
<dbReference type="SUPFAM" id="SSF56112">
    <property type="entry name" value="Protein kinase-like (PK-like)"/>
    <property type="match status" value="1"/>
</dbReference>
<evidence type="ECO:0000256" key="4">
    <source>
        <dbReference type="ARBA" id="ARBA00022741"/>
    </source>
</evidence>
<keyword evidence="12" id="KW-1185">Reference proteome</keyword>
<dbReference type="CDD" id="cd14014">
    <property type="entry name" value="STKc_PknB_like"/>
    <property type="match status" value="1"/>
</dbReference>
<feature type="transmembrane region" description="Helical" evidence="9">
    <location>
        <begin position="367"/>
        <end position="387"/>
    </location>
</feature>
<dbReference type="PROSITE" id="PS00108">
    <property type="entry name" value="PROTEIN_KINASE_ST"/>
    <property type="match status" value="1"/>
</dbReference>
<evidence type="ECO:0000259" key="10">
    <source>
        <dbReference type="PROSITE" id="PS50011"/>
    </source>
</evidence>
<evidence type="ECO:0000256" key="9">
    <source>
        <dbReference type="SAM" id="Phobius"/>
    </source>
</evidence>
<keyword evidence="9" id="KW-0472">Membrane</keyword>
<dbReference type="SMART" id="SM00220">
    <property type="entry name" value="S_TKc"/>
    <property type="match status" value="1"/>
</dbReference>
<feature type="domain" description="Protein kinase" evidence="10">
    <location>
        <begin position="13"/>
        <end position="273"/>
    </location>
</feature>
<organism evidence="11 12">
    <name type="scientific">Pseudonocardia broussonetiae</name>
    <dbReference type="NCBI Taxonomy" id="2736640"/>
    <lineage>
        <taxon>Bacteria</taxon>
        <taxon>Bacillati</taxon>
        <taxon>Actinomycetota</taxon>
        <taxon>Actinomycetes</taxon>
        <taxon>Pseudonocardiales</taxon>
        <taxon>Pseudonocardiaceae</taxon>
        <taxon>Pseudonocardia</taxon>
    </lineage>
</organism>
<feature type="region of interest" description="Disordered" evidence="8">
    <location>
        <begin position="288"/>
        <end position="361"/>
    </location>
</feature>
<feature type="compositionally biased region" description="Pro residues" evidence="8">
    <location>
        <begin position="404"/>
        <end position="413"/>
    </location>
</feature>
<dbReference type="InterPro" id="IPR008271">
    <property type="entry name" value="Ser/Thr_kinase_AS"/>
</dbReference>
<dbReference type="AlphaFoldDB" id="A0A6M6JK89"/>
<evidence type="ECO:0000256" key="2">
    <source>
        <dbReference type="ARBA" id="ARBA00022527"/>
    </source>
</evidence>
<dbReference type="PANTHER" id="PTHR43289">
    <property type="entry name" value="MITOGEN-ACTIVATED PROTEIN KINASE KINASE KINASE 20-RELATED"/>
    <property type="match status" value="1"/>
</dbReference>
<keyword evidence="9" id="KW-0812">Transmembrane</keyword>
<evidence type="ECO:0000313" key="12">
    <source>
        <dbReference type="Proteomes" id="UP000505377"/>
    </source>
</evidence>
<feature type="compositionally biased region" description="Pro residues" evidence="8">
    <location>
        <begin position="342"/>
        <end position="361"/>
    </location>
</feature>
<dbReference type="GO" id="GO:0004674">
    <property type="term" value="F:protein serine/threonine kinase activity"/>
    <property type="evidence" value="ECO:0007669"/>
    <property type="project" value="UniProtKB-KW"/>
</dbReference>
<feature type="compositionally biased region" description="Low complexity" evidence="8">
    <location>
        <begin position="332"/>
        <end position="341"/>
    </location>
</feature>
<dbReference type="Proteomes" id="UP000505377">
    <property type="component" value="Chromosome"/>
</dbReference>
<evidence type="ECO:0000256" key="8">
    <source>
        <dbReference type="SAM" id="MobiDB-lite"/>
    </source>
</evidence>
<gene>
    <name evidence="11" type="ORF">HOP40_18725</name>
</gene>
<dbReference type="KEGG" id="pbro:HOP40_18725"/>
<evidence type="ECO:0000256" key="7">
    <source>
        <dbReference type="PROSITE-ProRule" id="PRU10141"/>
    </source>
</evidence>
<feature type="binding site" evidence="7">
    <location>
        <position position="42"/>
    </location>
    <ligand>
        <name>ATP</name>
        <dbReference type="ChEBI" id="CHEBI:30616"/>
    </ligand>
</feature>
<dbReference type="PROSITE" id="PS00107">
    <property type="entry name" value="PROTEIN_KINASE_ATP"/>
    <property type="match status" value="1"/>
</dbReference>
<proteinExistence type="predicted"/>
<dbReference type="RefSeq" id="WP_172160345.1">
    <property type="nucleotide sequence ID" value="NZ_CP053564.1"/>
</dbReference>
<dbReference type="PANTHER" id="PTHR43289:SF6">
    <property type="entry name" value="SERINE_THREONINE-PROTEIN KINASE NEKL-3"/>
    <property type="match status" value="1"/>
</dbReference>
<evidence type="ECO:0000256" key="3">
    <source>
        <dbReference type="ARBA" id="ARBA00022679"/>
    </source>
</evidence>
<dbReference type="InterPro" id="IPR011009">
    <property type="entry name" value="Kinase-like_dom_sf"/>
</dbReference>
<dbReference type="EMBL" id="CP053564">
    <property type="protein sequence ID" value="QJY47593.1"/>
    <property type="molecule type" value="Genomic_DNA"/>
</dbReference>
<keyword evidence="9" id="KW-1133">Transmembrane helix</keyword>
<dbReference type="InterPro" id="IPR017441">
    <property type="entry name" value="Protein_kinase_ATP_BS"/>
</dbReference>
<evidence type="ECO:0000256" key="1">
    <source>
        <dbReference type="ARBA" id="ARBA00012513"/>
    </source>
</evidence>
<keyword evidence="5 11" id="KW-0418">Kinase</keyword>
<evidence type="ECO:0000256" key="5">
    <source>
        <dbReference type="ARBA" id="ARBA00022777"/>
    </source>
</evidence>
<dbReference type="EC" id="2.7.11.1" evidence="1"/>
<dbReference type="Gene3D" id="3.30.200.20">
    <property type="entry name" value="Phosphorylase Kinase, domain 1"/>
    <property type="match status" value="1"/>
</dbReference>
<dbReference type="InterPro" id="IPR000719">
    <property type="entry name" value="Prot_kinase_dom"/>
</dbReference>
<accession>A0A6M6JK89</accession>
<reference evidence="11 12" key="1">
    <citation type="submission" date="2020-05" db="EMBL/GenBank/DDBJ databases">
        <authorList>
            <person name="Mo P."/>
        </authorList>
    </citation>
    <scope>NUCLEOTIDE SEQUENCE [LARGE SCALE GENOMIC DNA]</scope>
    <source>
        <strain evidence="11 12">Gen01</strain>
    </source>
</reference>
<keyword evidence="3" id="KW-0808">Transferase</keyword>
<keyword evidence="4 7" id="KW-0547">Nucleotide-binding</keyword>
<dbReference type="PRINTS" id="PR01217">
    <property type="entry name" value="PRICHEXTENSN"/>
</dbReference>
<evidence type="ECO:0000256" key="6">
    <source>
        <dbReference type="ARBA" id="ARBA00022840"/>
    </source>
</evidence>
<feature type="compositionally biased region" description="Pro residues" evidence="8">
    <location>
        <begin position="303"/>
        <end position="321"/>
    </location>
</feature>
<dbReference type="PROSITE" id="PS50011">
    <property type="entry name" value="PROTEIN_KINASE_DOM"/>
    <property type="match status" value="1"/>
</dbReference>
<dbReference type="Pfam" id="PF00069">
    <property type="entry name" value="Pkinase"/>
    <property type="match status" value="1"/>
</dbReference>
<sequence length="553" mass="57971">MEPDRPDLGIPGLTDARVLGRGGFGTVFAAHEAEFGRDVAVKILRERLDDESVRRAFARECQAMGALSGHPHIVTVHRGGTTAHGQPYIVMDLMSGGSLAERVERAPLPWPEVLDVGVLLGGALETAHRRGILHLDLKPANVLVSRYGEPKLGDFGIARLPGIAETTGGVRVSPAYAAPERLAEGTSTVRTDLYGFGATLFTLLTGTSAFGRDTPEELLVMLARIIRDPVPDLRPRGVPDAVCRVVERLMAKAPEDRFASAADAVAALQHAQRATGQPVTRAVVEGAATAAQESAAPTSLALEPPPTASFPHPAPRPPQPPSRQDVPRQDVPRYAPQYAAPRPQPATWPRPGGPTGPPPARPARRGLLLGLVAVLVVAALAVGGVLLSRGLGGGTPTPTTTTPAPTPQTPPPTATGTTTAPPDAAVALAAGVTGAEVPAALATMDAYVGSINDERYADTFGLFSPDSRVVQNGLQAWLDQQRPREITDAEITSVRAGQDGDVQVVMTFTSRQAAADGPGGDQACTEWEQSYVLTGPERLIRSSETFTSRACPS</sequence>
<feature type="region of interest" description="Disordered" evidence="8">
    <location>
        <begin position="389"/>
        <end position="419"/>
    </location>
</feature>
<keyword evidence="6 7" id="KW-0067">ATP-binding</keyword>
<dbReference type="GO" id="GO:0005524">
    <property type="term" value="F:ATP binding"/>
    <property type="evidence" value="ECO:0007669"/>
    <property type="project" value="UniProtKB-UniRule"/>
</dbReference>
<protein>
    <recommendedName>
        <fullName evidence="1">non-specific serine/threonine protein kinase</fullName>
        <ecNumber evidence="1">2.7.11.1</ecNumber>
    </recommendedName>
</protein>
<evidence type="ECO:0000313" key="11">
    <source>
        <dbReference type="EMBL" id="QJY47593.1"/>
    </source>
</evidence>
<name>A0A6M6JK89_9PSEU</name>
<dbReference type="Gene3D" id="1.10.510.10">
    <property type="entry name" value="Transferase(Phosphotransferase) domain 1"/>
    <property type="match status" value="1"/>
</dbReference>